<evidence type="ECO:0000256" key="1">
    <source>
        <dbReference type="SAM" id="SignalP"/>
    </source>
</evidence>
<accession>A0ABX0IP51</accession>
<keyword evidence="1" id="KW-0732">Signal</keyword>
<gene>
    <name evidence="2" type="ORF">FIA58_007900</name>
</gene>
<dbReference type="Pfam" id="PF13715">
    <property type="entry name" value="CarbopepD_reg_2"/>
    <property type="match status" value="1"/>
</dbReference>
<dbReference type="SUPFAM" id="SSF49464">
    <property type="entry name" value="Carboxypeptidase regulatory domain-like"/>
    <property type="match status" value="1"/>
</dbReference>
<keyword evidence="3" id="KW-1185">Reference proteome</keyword>
<dbReference type="InterPro" id="IPR008969">
    <property type="entry name" value="CarboxyPept-like_regulatory"/>
</dbReference>
<reference evidence="2 3" key="3">
    <citation type="submission" date="2020-02" db="EMBL/GenBank/DDBJ databases">
        <title>Flavobacterium profundi sp. nov., isolated from a deep-sea seamount.</title>
        <authorList>
            <person name="Zhang D.-C."/>
        </authorList>
    </citation>
    <scope>NUCLEOTIDE SEQUENCE [LARGE SCALE GENOMIC DNA]</scope>
    <source>
        <strain evidence="2 3">EC11</strain>
    </source>
</reference>
<feature type="chain" id="PRO_5045696261" evidence="1">
    <location>
        <begin position="21"/>
        <end position="305"/>
    </location>
</feature>
<sequence length="305" mass="35464">MKQKRLLTLFLLLITFFLSAQVKGIVKDSLTGKPISFVNIWVENENIGTTSEIDGTFLLDIKEEKNIIFSAIGFKTKNVKSTAIENVQLVGKVYDLNEVVLTSSKKTKQIKIGNYDASGFRYRLDFNSNAVFFEATEDVLKHPYLKEIKFHTISDIDKAIIRIRILESNVDKTPGDDIINEEIIVEVKKGSKANKKDFTDLNIKIPENGFYIVFEKLLIEENKYYSERTYKDNLGNKYKRKEFSYQPNLAYVPSEENNFCYSPNSTNWKRRSKIELKKPKSYENLLMRKYHNKYLIPSLEIIMSN</sequence>
<reference evidence="3" key="1">
    <citation type="submission" date="2019-05" db="EMBL/GenBank/DDBJ databases">
        <title>Flavobacterium profundi sp. nov., isolated from a deep-sea seamount.</title>
        <authorList>
            <person name="Zhang D.-C."/>
        </authorList>
    </citation>
    <scope>NUCLEOTIDE SEQUENCE [LARGE SCALE GENOMIC DNA]</scope>
    <source>
        <strain evidence="3">EC11</strain>
    </source>
</reference>
<dbReference type="Gene3D" id="2.60.40.1120">
    <property type="entry name" value="Carboxypeptidase-like, regulatory domain"/>
    <property type="match status" value="1"/>
</dbReference>
<organism evidence="2 3">
    <name type="scientific">Flavobacterium jejuense</name>
    <dbReference type="NCBI Taxonomy" id="1544455"/>
    <lineage>
        <taxon>Bacteria</taxon>
        <taxon>Pseudomonadati</taxon>
        <taxon>Bacteroidota</taxon>
        <taxon>Flavobacteriia</taxon>
        <taxon>Flavobacteriales</taxon>
        <taxon>Flavobacteriaceae</taxon>
        <taxon>Flavobacterium</taxon>
    </lineage>
</organism>
<dbReference type="RefSeq" id="WP_140961912.1">
    <property type="nucleotide sequence ID" value="NZ_VEVQ02000004.1"/>
</dbReference>
<proteinExistence type="predicted"/>
<dbReference type="EMBL" id="VEVQ02000004">
    <property type="protein sequence ID" value="NHN25597.1"/>
    <property type="molecule type" value="Genomic_DNA"/>
</dbReference>
<dbReference type="Proteomes" id="UP000817854">
    <property type="component" value="Unassembled WGS sequence"/>
</dbReference>
<feature type="signal peptide" evidence="1">
    <location>
        <begin position="1"/>
        <end position="20"/>
    </location>
</feature>
<reference evidence="2 3" key="2">
    <citation type="submission" date="2019-05" db="EMBL/GenBank/DDBJ databases">
        <authorList>
            <person name="Lianzixin W."/>
        </authorList>
    </citation>
    <scope>NUCLEOTIDE SEQUENCE [LARGE SCALE GENOMIC DNA]</scope>
    <source>
        <strain evidence="2 3">EC11</strain>
    </source>
</reference>
<evidence type="ECO:0000313" key="3">
    <source>
        <dbReference type="Proteomes" id="UP000817854"/>
    </source>
</evidence>
<name>A0ABX0IP51_9FLAO</name>
<evidence type="ECO:0000313" key="2">
    <source>
        <dbReference type="EMBL" id="NHN25597.1"/>
    </source>
</evidence>
<comment type="caution">
    <text evidence="2">The sequence shown here is derived from an EMBL/GenBank/DDBJ whole genome shotgun (WGS) entry which is preliminary data.</text>
</comment>
<protein>
    <submittedName>
        <fullName evidence="2">Carboxypeptidase-like regulatory domain-containing protein</fullName>
    </submittedName>
</protein>